<evidence type="ECO:0000256" key="1">
    <source>
        <dbReference type="SAM" id="SignalP"/>
    </source>
</evidence>
<feature type="chain" id="PRO_5038868550" evidence="1">
    <location>
        <begin position="28"/>
        <end position="86"/>
    </location>
</feature>
<gene>
    <name evidence="2" type="ORF">HY076_01715</name>
</gene>
<evidence type="ECO:0000313" key="3">
    <source>
        <dbReference type="Proteomes" id="UP000807850"/>
    </source>
</evidence>
<evidence type="ECO:0000313" key="2">
    <source>
        <dbReference type="EMBL" id="MBI3538974.1"/>
    </source>
</evidence>
<dbReference type="EMBL" id="JACQAY010000051">
    <property type="protein sequence ID" value="MBI3538974.1"/>
    <property type="molecule type" value="Genomic_DNA"/>
</dbReference>
<keyword evidence="1" id="KW-0732">Signal</keyword>
<organism evidence="2 3">
    <name type="scientific">Eiseniibacteriota bacterium</name>
    <dbReference type="NCBI Taxonomy" id="2212470"/>
    <lineage>
        <taxon>Bacteria</taxon>
        <taxon>Candidatus Eiseniibacteriota</taxon>
    </lineage>
</organism>
<dbReference type="AlphaFoldDB" id="A0A9D6QNI4"/>
<sequence>MFAAKRLAVTLGLALTIALCSTCAALAQTGGGSPSGGTGCCSTGGDSEGVTFTRGASIDVILRSWVLTFIARHQTATSVLRRTAVR</sequence>
<name>A0A9D6QNI4_UNCEI</name>
<comment type="caution">
    <text evidence="2">The sequence shown here is derived from an EMBL/GenBank/DDBJ whole genome shotgun (WGS) entry which is preliminary data.</text>
</comment>
<proteinExistence type="predicted"/>
<accession>A0A9D6QNI4</accession>
<protein>
    <submittedName>
        <fullName evidence="2">Uncharacterized protein</fullName>
    </submittedName>
</protein>
<feature type="signal peptide" evidence="1">
    <location>
        <begin position="1"/>
        <end position="27"/>
    </location>
</feature>
<dbReference type="Proteomes" id="UP000807850">
    <property type="component" value="Unassembled WGS sequence"/>
</dbReference>
<reference evidence="2" key="1">
    <citation type="submission" date="2020-07" db="EMBL/GenBank/DDBJ databases">
        <title>Huge and variable diversity of episymbiotic CPR bacteria and DPANN archaea in groundwater ecosystems.</title>
        <authorList>
            <person name="He C.Y."/>
            <person name="Keren R."/>
            <person name="Whittaker M."/>
            <person name="Farag I.F."/>
            <person name="Doudna J."/>
            <person name="Cate J.H.D."/>
            <person name="Banfield J.F."/>
        </authorList>
    </citation>
    <scope>NUCLEOTIDE SEQUENCE</scope>
    <source>
        <strain evidence="2">NC_groundwater_928_Pr1_S-0.2um_72_17</strain>
    </source>
</reference>